<dbReference type="Proteomes" id="UP000026915">
    <property type="component" value="Chromosome 7"/>
</dbReference>
<dbReference type="HOGENOM" id="CLU_105633_0_0_1"/>
<evidence type="ECO:0000313" key="5">
    <source>
        <dbReference type="Proteomes" id="UP000026915"/>
    </source>
</evidence>
<dbReference type="AlphaFoldDB" id="A0A061F9A3"/>
<evidence type="ECO:0000256" key="1">
    <source>
        <dbReference type="PROSITE-ProRule" id="PRU00047"/>
    </source>
</evidence>
<gene>
    <name evidence="4" type="ORF">TCM_032736</name>
</gene>
<keyword evidence="1" id="KW-0863">Zinc-finger</keyword>
<dbReference type="SMART" id="SM00343">
    <property type="entry name" value="ZnF_C2HC"/>
    <property type="match status" value="1"/>
</dbReference>
<dbReference type="Gramene" id="EOY13930">
    <property type="protein sequence ID" value="EOY13930"/>
    <property type="gene ID" value="TCM_032736"/>
</dbReference>
<evidence type="ECO:0000313" key="4">
    <source>
        <dbReference type="EMBL" id="EOY13930.1"/>
    </source>
</evidence>
<accession>A0A061F9A3</accession>
<dbReference type="GO" id="GO:0008270">
    <property type="term" value="F:zinc ion binding"/>
    <property type="evidence" value="ECO:0007669"/>
    <property type="project" value="UniProtKB-KW"/>
</dbReference>
<name>A0A061F9A3_THECC</name>
<proteinExistence type="predicted"/>
<protein>
    <recommendedName>
        <fullName evidence="3">CCHC-type domain-containing protein</fullName>
    </recommendedName>
</protein>
<evidence type="ECO:0000256" key="2">
    <source>
        <dbReference type="SAM" id="MobiDB-lite"/>
    </source>
</evidence>
<dbReference type="GO" id="GO:0003676">
    <property type="term" value="F:nucleic acid binding"/>
    <property type="evidence" value="ECO:0007669"/>
    <property type="project" value="InterPro"/>
</dbReference>
<keyword evidence="5" id="KW-1185">Reference proteome</keyword>
<dbReference type="Pfam" id="PF00098">
    <property type="entry name" value="zf-CCHC"/>
    <property type="match status" value="1"/>
</dbReference>
<keyword evidence="1" id="KW-0862">Zinc</keyword>
<dbReference type="Gene3D" id="4.10.60.10">
    <property type="entry name" value="Zinc finger, CCHC-type"/>
    <property type="match status" value="1"/>
</dbReference>
<keyword evidence="1" id="KW-0479">Metal-binding</keyword>
<feature type="domain" description="CCHC-type" evidence="3">
    <location>
        <begin position="129"/>
        <end position="144"/>
    </location>
</feature>
<dbReference type="InterPro" id="IPR036875">
    <property type="entry name" value="Znf_CCHC_sf"/>
</dbReference>
<organism evidence="4 5">
    <name type="scientific">Theobroma cacao</name>
    <name type="common">Cacao</name>
    <name type="synonym">Cocoa</name>
    <dbReference type="NCBI Taxonomy" id="3641"/>
    <lineage>
        <taxon>Eukaryota</taxon>
        <taxon>Viridiplantae</taxon>
        <taxon>Streptophyta</taxon>
        <taxon>Embryophyta</taxon>
        <taxon>Tracheophyta</taxon>
        <taxon>Spermatophyta</taxon>
        <taxon>Magnoliopsida</taxon>
        <taxon>eudicotyledons</taxon>
        <taxon>Gunneridae</taxon>
        <taxon>Pentapetalae</taxon>
        <taxon>rosids</taxon>
        <taxon>malvids</taxon>
        <taxon>Malvales</taxon>
        <taxon>Malvaceae</taxon>
        <taxon>Byttnerioideae</taxon>
        <taxon>Theobroma</taxon>
    </lineage>
</organism>
<reference evidence="4 5" key="1">
    <citation type="journal article" date="2013" name="Genome Biol.">
        <title>The genome sequence of the most widely cultivated cacao type and its use to identify candidate genes regulating pod color.</title>
        <authorList>
            <person name="Motamayor J.C."/>
            <person name="Mockaitis K."/>
            <person name="Schmutz J."/>
            <person name="Haiminen N."/>
            <person name="Iii D.L."/>
            <person name="Cornejo O."/>
            <person name="Findley S.D."/>
            <person name="Zheng P."/>
            <person name="Utro F."/>
            <person name="Royaert S."/>
            <person name="Saski C."/>
            <person name="Jenkins J."/>
            <person name="Podicheti R."/>
            <person name="Zhao M."/>
            <person name="Scheffler B.E."/>
            <person name="Stack J.C."/>
            <person name="Feltus F.A."/>
            <person name="Mustiga G.M."/>
            <person name="Amores F."/>
            <person name="Phillips W."/>
            <person name="Marelli J.P."/>
            <person name="May G.D."/>
            <person name="Shapiro H."/>
            <person name="Ma J."/>
            <person name="Bustamante C.D."/>
            <person name="Schnell R.J."/>
            <person name="Main D."/>
            <person name="Gilbert D."/>
            <person name="Parida L."/>
            <person name="Kuhn D.N."/>
        </authorList>
    </citation>
    <scope>NUCLEOTIDE SEQUENCE [LARGE SCALE GENOMIC DNA]</scope>
    <source>
        <strain evidence="5">cv. Matina 1-6</strain>
    </source>
</reference>
<dbReference type="InterPro" id="IPR001878">
    <property type="entry name" value="Znf_CCHC"/>
</dbReference>
<feature type="region of interest" description="Disordered" evidence="2">
    <location>
        <begin position="149"/>
        <end position="174"/>
    </location>
</feature>
<dbReference type="SUPFAM" id="SSF57756">
    <property type="entry name" value="Retrovirus zinc finger-like domains"/>
    <property type="match status" value="1"/>
</dbReference>
<sequence length="174" mass="18636">MPLEAVQALTAFFTTIAGQAQAGQALPTVPPAAPLVPPPPLPSPPLVLVVSNSKKLKEARQHGCTSFMGESDATVAKEVVQMPLRAEKLANENRRISVVTIFGKSSGGSDRCRNCGRYHVGPCRGSVQCFYCGQPGHIRRDCPQLGRATVAAPSPPARMDMQRRDSFGFQPRQG</sequence>
<dbReference type="PROSITE" id="PS50158">
    <property type="entry name" value="ZF_CCHC"/>
    <property type="match status" value="1"/>
</dbReference>
<evidence type="ECO:0000259" key="3">
    <source>
        <dbReference type="PROSITE" id="PS50158"/>
    </source>
</evidence>
<dbReference type="EMBL" id="CM001885">
    <property type="protein sequence ID" value="EOY13930.1"/>
    <property type="molecule type" value="Genomic_DNA"/>
</dbReference>